<dbReference type="InterPro" id="IPR056601">
    <property type="entry name" value="Galaxin_dom"/>
</dbReference>
<feature type="domain" description="TIR" evidence="9">
    <location>
        <begin position="399"/>
        <end position="532"/>
    </location>
</feature>
<dbReference type="Gene3D" id="2.60.40.10">
    <property type="entry name" value="Immunoglobulins"/>
    <property type="match status" value="2"/>
</dbReference>
<evidence type="ECO:0000256" key="1">
    <source>
        <dbReference type="ARBA" id="ARBA00004370"/>
    </source>
</evidence>
<evidence type="ECO:0000256" key="4">
    <source>
        <dbReference type="ARBA" id="ARBA00022729"/>
    </source>
</evidence>
<dbReference type="Gene3D" id="3.40.50.10140">
    <property type="entry name" value="Toll/interleukin-1 receptor homology (TIR) domain"/>
    <property type="match status" value="1"/>
</dbReference>
<dbReference type="Proteomes" id="UP001159405">
    <property type="component" value="Unassembled WGS sequence"/>
</dbReference>
<feature type="domain" description="Ig-like" evidence="10">
    <location>
        <begin position="180"/>
        <end position="266"/>
    </location>
</feature>
<dbReference type="Pfam" id="PF13676">
    <property type="entry name" value="TIR_2"/>
    <property type="match status" value="1"/>
</dbReference>
<dbReference type="InterPro" id="IPR035897">
    <property type="entry name" value="Toll_tir_struct_dom_sf"/>
</dbReference>
<protein>
    <submittedName>
        <fullName evidence="11">Uncharacterized protein</fullName>
    </submittedName>
</protein>
<dbReference type="InterPro" id="IPR003599">
    <property type="entry name" value="Ig_sub"/>
</dbReference>
<dbReference type="PRINTS" id="PR01537">
    <property type="entry name" value="INTRLKN1R1F"/>
</dbReference>
<dbReference type="InterPro" id="IPR013783">
    <property type="entry name" value="Ig-like_fold"/>
</dbReference>
<keyword evidence="6" id="KW-1133">Transmembrane helix</keyword>
<dbReference type="SMART" id="SM00409">
    <property type="entry name" value="IG"/>
    <property type="match status" value="2"/>
</dbReference>
<name>A0ABN8S1V8_9CNID</name>
<dbReference type="PANTHER" id="PTHR24365:SF530">
    <property type="entry name" value="MSTPROX-RELATED"/>
    <property type="match status" value="1"/>
</dbReference>
<gene>
    <name evidence="11" type="ORF">PLOB_00030752</name>
</gene>
<proteinExistence type="inferred from homology"/>
<keyword evidence="12" id="KW-1185">Reference proteome</keyword>
<comment type="similarity">
    <text evidence="2">Belongs to the interleukin-1 receptor family.</text>
</comment>
<feature type="domain" description="Ig-like" evidence="10">
    <location>
        <begin position="287"/>
        <end position="373"/>
    </location>
</feature>
<dbReference type="Pfam" id="PF00047">
    <property type="entry name" value="ig"/>
    <property type="match status" value="1"/>
</dbReference>
<dbReference type="PROSITE" id="PS50835">
    <property type="entry name" value="IG_LIKE"/>
    <property type="match status" value="2"/>
</dbReference>
<dbReference type="EMBL" id="CALNXK010000398">
    <property type="protein sequence ID" value="CAH3184766.1"/>
    <property type="molecule type" value="Genomic_DNA"/>
</dbReference>
<keyword evidence="5" id="KW-0378">Hydrolase</keyword>
<dbReference type="SMART" id="SM00408">
    <property type="entry name" value="IGc2"/>
    <property type="match status" value="2"/>
</dbReference>
<sequence>EVHFICISGRSSLSSFLLPPTLNKKQDENILYRHDFGKEGEREDRIKHFGMSIFSDNLDTIRCFLQINCRRPNGVPYDLLFYLCCSRVVTPKTGSKPKCCGTRSHDYASELCCQGNIYPKDGLRPGCCGSIAFDAEFFLCCAADHISPKRGTNPRCCGTQGYDPAIERCCPGYVVVKGPPKISRTPGYFTTTPQLIAEGTAKYVFHCYASGWPKPSFTWLKNGTEIKDGDVGKSYVLIKRPDGLELNILSVTKEDHQGHYSCVARNIFGERRYGILLKVKKQVPLRPLAHAHVNKVSKYTGEPALLTCVGLFTTEVTTVISWDFNGSQLNLDTDEHYKLDYVYYEEDLTPKVNFSLLIKKVTERDTGKYRCRVITPGWSASDMIFLSLVKPPHLETDDFQYDVFVSFSTLDYPWVRDSLTPMLERKQINYCIHSRDFVVGKAIIENMADSVYNSRKVLAVISQNYLASHFCREELEIALYRCTKMADSSLLLIRVDDVDKKNLPKTLRRRTFLDYSSAMERSEWEQRLLKHIQVDESDAKIDTRKSSDKCQLI</sequence>
<evidence type="ECO:0000256" key="2">
    <source>
        <dbReference type="ARBA" id="ARBA00009752"/>
    </source>
</evidence>
<dbReference type="SUPFAM" id="SSF48726">
    <property type="entry name" value="Immunoglobulin"/>
    <property type="match status" value="2"/>
</dbReference>
<feature type="non-terminal residue" evidence="11">
    <location>
        <position position="1"/>
    </location>
</feature>
<dbReference type="InterPro" id="IPR013151">
    <property type="entry name" value="Immunoglobulin_dom"/>
</dbReference>
<keyword evidence="3" id="KW-0812">Transmembrane</keyword>
<dbReference type="PANTHER" id="PTHR24365">
    <property type="entry name" value="TOLL-LIKE RECEPTOR"/>
    <property type="match status" value="1"/>
</dbReference>
<comment type="subcellular location">
    <subcellularLocation>
        <location evidence="1">Membrane</location>
    </subcellularLocation>
</comment>
<dbReference type="InterPro" id="IPR007110">
    <property type="entry name" value="Ig-like_dom"/>
</dbReference>
<evidence type="ECO:0000256" key="5">
    <source>
        <dbReference type="ARBA" id="ARBA00022801"/>
    </source>
</evidence>
<comment type="caution">
    <text evidence="11">The sequence shown here is derived from an EMBL/GenBank/DDBJ whole genome shotgun (WGS) entry which is preliminary data.</text>
</comment>
<evidence type="ECO:0000256" key="7">
    <source>
        <dbReference type="ARBA" id="ARBA00023027"/>
    </source>
</evidence>
<evidence type="ECO:0000313" key="11">
    <source>
        <dbReference type="EMBL" id="CAH3184766.1"/>
    </source>
</evidence>
<keyword evidence="8" id="KW-0472">Membrane</keyword>
<dbReference type="Pfam" id="PF24748">
    <property type="entry name" value="Galaxin_repeat"/>
    <property type="match status" value="1"/>
</dbReference>
<keyword evidence="7" id="KW-0520">NAD</keyword>
<dbReference type="InterPro" id="IPR036179">
    <property type="entry name" value="Ig-like_dom_sf"/>
</dbReference>
<evidence type="ECO:0000256" key="6">
    <source>
        <dbReference type="ARBA" id="ARBA00022989"/>
    </source>
</evidence>
<dbReference type="InterPro" id="IPR000157">
    <property type="entry name" value="TIR_dom"/>
</dbReference>
<evidence type="ECO:0000259" key="10">
    <source>
        <dbReference type="PROSITE" id="PS50835"/>
    </source>
</evidence>
<evidence type="ECO:0000256" key="8">
    <source>
        <dbReference type="ARBA" id="ARBA00023136"/>
    </source>
</evidence>
<dbReference type="SMART" id="SM00255">
    <property type="entry name" value="TIR"/>
    <property type="match status" value="1"/>
</dbReference>
<dbReference type="SUPFAM" id="SSF52200">
    <property type="entry name" value="Toll/Interleukin receptor TIR domain"/>
    <property type="match status" value="1"/>
</dbReference>
<evidence type="ECO:0000256" key="3">
    <source>
        <dbReference type="ARBA" id="ARBA00022692"/>
    </source>
</evidence>
<reference evidence="11 12" key="1">
    <citation type="submission" date="2022-05" db="EMBL/GenBank/DDBJ databases">
        <authorList>
            <consortium name="Genoscope - CEA"/>
            <person name="William W."/>
        </authorList>
    </citation>
    <scope>NUCLEOTIDE SEQUENCE [LARGE SCALE GENOMIC DNA]</scope>
</reference>
<dbReference type="InterPro" id="IPR003598">
    <property type="entry name" value="Ig_sub2"/>
</dbReference>
<evidence type="ECO:0000313" key="12">
    <source>
        <dbReference type="Proteomes" id="UP001159405"/>
    </source>
</evidence>
<organism evidence="11 12">
    <name type="scientific">Porites lobata</name>
    <dbReference type="NCBI Taxonomy" id="104759"/>
    <lineage>
        <taxon>Eukaryota</taxon>
        <taxon>Metazoa</taxon>
        <taxon>Cnidaria</taxon>
        <taxon>Anthozoa</taxon>
        <taxon>Hexacorallia</taxon>
        <taxon>Scleractinia</taxon>
        <taxon>Fungiina</taxon>
        <taxon>Poritidae</taxon>
        <taxon>Porites</taxon>
    </lineage>
</organism>
<accession>A0ABN8S1V8</accession>
<keyword evidence="4" id="KW-0732">Signal</keyword>
<dbReference type="PROSITE" id="PS50104">
    <property type="entry name" value="TIR"/>
    <property type="match status" value="1"/>
</dbReference>
<dbReference type="Pfam" id="PF13927">
    <property type="entry name" value="Ig_3"/>
    <property type="match status" value="1"/>
</dbReference>
<evidence type="ECO:0000259" key="9">
    <source>
        <dbReference type="PROSITE" id="PS50104"/>
    </source>
</evidence>